<dbReference type="InterPro" id="IPR013424">
    <property type="entry name" value="Ice-binding_C"/>
</dbReference>
<dbReference type="Proteomes" id="UP000218542">
    <property type="component" value="Unassembled WGS sequence"/>
</dbReference>
<proteinExistence type="predicted"/>
<reference evidence="3" key="1">
    <citation type="journal article" date="2017" name="Environ. Microbiol. Rep.">
        <title>Genetic Diversity of Marine Anaerobic Ammonium-Oxidizing Bacteria as Revealed by Genomic and Proteomic Analyses of 'Candidatus Scalindua japonica'.</title>
        <authorList>
            <person name="Oshiki M."/>
            <person name="Mizuto K."/>
            <person name="Kimura Z."/>
            <person name="Kindaichi T."/>
            <person name="Satoh H."/>
            <person name="Okabe S."/>
        </authorList>
    </citation>
    <scope>NUCLEOTIDE SEQUENCE [LARGE SCALE GENOMIC DNA]</scope>
    <source>
        <strain evidence="3">husup-a2</strain>
    </source>
</reference>
<sequence length="195" mass="20737">MTPISANWSDTRIATPNRGVTSNYLGDFTLGQSSTLNLTGIGSHTALALEFDLYLFSTWDGNNTTFGPDFFSLSGDVNGSWTFTNHQPQGQSYPGSPDLIPFGSGADATHVYLGLDPTGTGDDFQISHTASTFSVTFGGPTDQIDEWWGIDNVRVSIDGGTTVPEPTTVALLGIGLAGLAGAEVRRRRKKKTINS</sequence>
<dbReference type="NCBIfam" id="TIGR02595">
    <property type="entry name" value="PEP_CTERM"/>
    <property type="match status" value="1"/>
</dbReference>
<feature type="domain" description="Ice-binding protein C-terminal" evidence="1">
    <location>
        <begin position="162"/>
        <end position="186"/>
    </location>
</feature>
<evidence type="ECO:0000313" key="3">
    <source>
        <dbReference type="Proteomes" id="UP000218542"/>
    </source>
</evidence>
<comment type="caution">
    <text evidence="2">The sequence shown here is derived from an EMBL/GenBank/DDBJ whole genome shotgun (WGS) entry which is preliminary data.</text>
</comment>
<dbReference type="Pfam" id="PF07589">
    <property type="entry name" value="PEP-CTERM"/>
    <property type="match status" value="1"/>
</dbReference>
<keyword evidence="3" id="KW-1185">Reference proteome</keyword>
<evidence type="ECO:0000259" key="1">
    <source>
        <dbReference type="Pfam" id="PF07589"/>
    </source>
</evidence>
<gene>
    <name evidence="2" type="ORF">SCALIN_C13_0070</name>
</gene>
<accession>A0A286TXE3</accession>
<dbReference type="AlphaFoldDB" id="A0A286TXE3"/>
<name>A0A286TXE3_9BACT</name>
<protein>
    <submittedName>
        <fullName evidence="2">Endoglucanase</fullName>
    </submittedName>
</protein>
<dbReference type="EMBL" id="BAOS01000013">
    <property type="protein sequence ID" value="GAX60558.1"/>
    <property type="molecule type" value="Genomic_DNA"/>
</dbReference>
<evidence type="ECO:0000313" key="2">
    <source>
        <dbReference type="EMBL" id="GAX60558.1"/>
    </source>
</evidence>
<dbReference type="RefSeq" id="WP_162532211.1">
    <property type="nucleotide sequence ID" value="NZ_BAOS01000013.1"/>
</dbReference>
<organism evidence="2 3">
    <name type="scientific">Candidatus Scalindua japonica</name>
    <dbReference type="NCBI Taxonomy" id="1284222"/>
    <lineage>
        <taxon>Bacteria</taxon>
        <taxon>Pseudomonadati</taxon>
        <taxon>Planctomycetota</taxon>
        <taxon>Candidatus Brocadiia</taxon>
        <taxon>Candidatus Brocadiales</taxon>
        <taxon>Candidatus Scalinduaceae</taxon>
        <taxon>Candidatus Scalindua</taxon>
    </lineage>
</organism>